<dbReference type="Gene3D" id="3.40.50.850">
    <property type="entry name" value="Isochorismatase-like"/>
    <property type="match status" value="1"/>
</dbReference>
<keyword evidence="1" id="KW-0378">Hydrolase</keyword>
<evidence type="ECO:0000259" key="2">
    <source>
        <dbReference type="Pfam" id="PF00857"/>
    </source>
</evidence>
<dbReference type="eggNOG" id="COG1335">
    <property type="taxonomic scope" value="Bacteria"/>
</dbReference>
<dbReference type="Pfam" id="PF00857">
    <property type="entry name" value="Isochorismatase"/>
    <property type="match status" value="1"/>
</dbReference>
<reference evidence="3 4" key="1">
    <citation type="journal article" date="2008" name="BMC Genomics">
        <title>The missing link: Bordetella petrii is endowed with both the metabolic versatility of environmental bacteria and virulence traits of pathogenic Bordetellae.</title>
        <authorList>
            <person name="Gross R."/>
            <person name="Guzman C.A."/>
            <person name="Sebaihia M."/>
            <person name="Martins Dos Santos V.A."/>
            <person name="Pieper D.H."/>
            <person name="Koebnik R."/>
            <person name="Lechner M."/>
            <person name="Bartels D."/>
            <person name="Buhrmester J."/>
            <person name="Choudhuri J.V."/>
            <person name="Ebensen T."/>
            <person name="Gaigalat L."/>
            <person name="Herrmann S."/>
            <person name="Khachane A.N."/>
            <person name="Larisch C."/>
            <person name="Link S."/>
            <person name="Linke B."/>
            <person name="Meyer F."/>
            <person name="Mormann S."/>
            <person name="Nakunst D."/>
            <person name="Rueckert C."/>
            <person name="Schneiker-Bekel S."/>
            <person name="Schulze K."/>
            <person name="Vorhoelter F.J."/>
            <person name="Yevsa T."/>
            <person name="Engle J.T."/>
            <person name="Goldman W.E."/>
            <person name="Puehler A."/>
            <person name="Goebel U.B."/>
            <person name="Goesmann A."/>
            <person name="Bloecker H."/>
            <person name="Kaiser O."/>
            <person name="Martinez-Arias R."/>
        </authorList>
    </citation>
    <scope>NUCLEOTIDE SEQUENCE [LARGE SCALE GENOMIC DNA]</scope>
    <source>
        <strain evidence="4">ATCC BAA-461 / DSM 12804 / CCUG 43448 / CIP 107267 / Se-1111R</strain>
    </source>
</reference>
<feature type="domain" description="Isochorismatase-like" evidence="2">
    <location>
        <begin position="9"/>
        <end position="182"/>
    </location>
</feature>
<dbReference type="PANTHER" id="PTHR43540:SF6">
    <property type="entry name" value="ISOCHORISMATASE-LIKE DOMAIN-CONTAINING PROTEIN"/>
    <property type="match status" value="1"/>
</dbReference>
<dbReference type="SUPFAM" id="SSF52499">
    <property type="entry name" value="Isochorismatase-like hydrolases"/>
    <property type="match status" value="1"/>
</dbReference>
<protein>
    <submittedName>
        <fullName evidence="3">Hypothetical isochorismatase family protein</fullName>
    </submittedName>
</protein>
<dbReference type="InterPro" id="IPR036380">
    <property type="entry name" value="Isochorismatase-like_sf"/>
</dbReference>
<dbReference type="EMBL" id="AM902716">
    <property type="protein sequence ID" value="CAP42565.1"/>
    <property type="molecule type" value="Genomic_DNA"/>
</dbReference>
<name>A9ILB8_BORPD</name>
<dbReference type="GO" id="GO:0016787">
    <property type="term" value="F:hydrolase activity"/>
    <property type="evidence" value="ECO:0007669"/>
    <property type="project" value="UniProtKB-KW"/>
</dbReference>
<evidence type="ECO:0000313" key="3">
    <source>
        <dbReference type="EMBL" id="CAP42565.1"/>
    </source>
</evidence>
<dbReference type="InterPro" id="IPR050272">
    <property type="entry name" value="Isochorismatase-like_hydrls"/>
</dbReference>
<accession>A9ILB8</accession>
<dbReference type="CDD" id="cd01014">
    <property type="entry name" value="nicotinamidase_related"/>
    <property type="match status" value="1"/>
</dbReference>
<proteinExistence type="predicted"/>
<sequence length="209" mass="22250">MTQPAARRALIVVDVQNEYFGGKLPIEYPDPQQSLANIGRAMDAAHAAGVPIVLVQDIEPAESPLFARGSHGAELHESVVSRPHDHHVVKGMPSAFAGTGLEAWLAERGIDTITVVGYMTHNCDDSTVKHAVHAGLRVEVLNDATGSVPYANSAGQASAEEIHRVLTVVMQSRFAAVMSTAQWIAGLNGAPMPTRDNIYASNQRARGLA</sequence>
<dbReference type="PANTHER" id="PTHR43540">
    <property type="entry name" value="PEROXYUREIDOACRYLATE/UREIDOACRYLATE AMIDOHYDROLASE-RELATED"/>
    <property type="match status" value="1"/>
</dbReference>
<dbReference type="KEGG" id="bpt:Bpet2222"/>
<organism evidence="3 4">
    <name type="scientific">Bordetella petrii (strain ATCC BAA-461 / DSM 12804 / CCUG 43448 / CIP 107267 / Se-1111R)</name>
    <dbReference type="NCBI Taxonomy" id="340100"/>
    <lineage>
        <taxon>Bacteria</taxon>
        <taxon>Pseudomonadati</taxon>
        <taxon>Pseudomonadota</taxon>
        <taxon>Betaproteobacteria</taxon>
        <taxon>Burkholderiales</taxon>
        <taxon>Alcaligenaceae</taxon>
        <taxon>Bordetella</taxon>
    </lineage>
</organism>
<evidence type="ECO:0000313" key="4">
    <source>
        <dbReference type="Proteomes" id="UP000001225"/>
    </source>
</evidence>
<dbReference type="Proteomes" id="UP000001225">
    <property type="component" value="Chromosome"/>
</dbReference>
<evidence type="ECO:0000256" key="1">
    <source>
        <dbReference type="ARBA" id="ARBA00022801"/>
    </source>
</evidence>
<dbReference type="AlphaFoldDB" id="A9ILB8"/>
<gene>
    <name evidence="3" type="ordered locus">Bpet2222</name>
</gene>
<dbReference type="STRING" id="94624.Bpet2222"/>
<keyword evidence="4" id="KW-1185">Reference proteome</keyword>
<dbReference type="InterPro" id="IPR000868">
    <property type="entry name" value="Isochorismatase-like_dom"/>
</dbReference>